<organism evidence="1 2">
    <name type="scientific">Tritrichomonas foetus</name>
    <dbReference type="NCBI Taxonomy" id="1144522"/>
    <lineage>
        <taxon>Eukaryota</taxon>
        <taxon>Metamonada</taxon>
        <taxon>Parabasalia</taxon>
        <taxon>Tritrichomonadida</taxon>
        <taxon>Tritrichomonadidae</taxon>
        <taxon>Tritrichomonas</taxon>
    </lineage>
</organism>
<accession>A0A1J4JI38</accession>
<evidence type="ECO:0000313" key="2">
    <source>
        <dbReference type="Proteomes" id="UP000179807"/>
    </source>
</evidence>
<dbReference type="OrthoDB" id="10572856at2759"/>
<comment type="caution">
    <text evidence="1">The sequence shown here is derived from an EMBL/GenBank/DDBJ whole genome shotgun (WGS) entry which is preliminary data.</text>
</comment>
<dbReference type="EMBL" id="MLAK01001037">
    <property type="protein sequence ID" value="OHS98798.1"/>
    <property type="molecule type" value="Genomic_DNA"/>
</dbReference>
<dbReference type="GeneID" id="94825052"/>
<dbReference type="AlphaFoldDB" id="A0A1J4JI38"/>
<dbReference type="VEuPathDB" id="TrichDB:TRFO_01849"/>
<gene>
    <name evidence="1" type="ORF">TRFO_01849</name>
</gene>
<dbReference type="Proteomes" id="UP000179807">
    <property type="component" value="Unassembled WGS sequence"/>
</dbReference>
<dbReference type="RefSeq" id="XP_068351935.1">
    <property type="nucleotide sequence ID" value="XM_068490348.1"/>
</dbReference>
<evidence type="ECO:0000313" key="1">
    <source>
        <dbReference type="EMBL" id="OHS98798.1"/>
    </source>
</evidence>
<reference evidence="1" key="1">
    <citation type="submission" date="2016-10" db="EMBL/GenBank/DDBJ databases">
        <authorList>
            <person name="Benchimol M."/>
            <person name="Almeida L.G."/>
            <person name="Vasconcelos A.T."/>
            <person name="Perreira-Neves A."/>
            <person name="Rosa I.A."/>
            <person name="Tasca T."/>
            <person name="Bogo M.R."/>
            <person name="de Souza W."/>
        </authorList>
    </citation>
    <scope>NUCLEOTIDE SEQUENCE [LARGE SCALE GENOMIC DNA]</scope>
    <source>
        <strain evidence="1">K</strain>
    </source>
</reference>
<sequence>MLTIPHTKEIKSNGKCDIQLLWERANSPASSPKPKKQSKSVEAINILALLSNNNNNKPAKKLFVPPTMQIKSEIKAKPETSLEFLVGSLIVTTNKEFHLPDSLDGKVTYVYKGAENQIESWNDFKKNVRTAKCSVASAARFAFIFEGGKVRAKAFTGTAQKQLEELSSDLTSIQLDSALQMIDEIQATQKLSLYSTDMFYYSVVHPITLKSTEFESTTGKKYRTVLSGYLFPFEVKEVHSMDTNYETFNLTSNILY</sequence>
<proteinExistence type="predicted"/>
<keyword evidence="2" id="KW-1185">Reference proteome</keyword>
<name>A0A1J4JI38_9EUKA</name>
<protein>
    <submittedName>
        <fullName evidence="1">Uncharacterized protein</fullName>
    </submittedName>
</protein>